<sequence>MAGEGRRLVYLALITGQRAALGLTARAVEMWETARLVSELKSDCAFENDERQKCFATSTHVPGVWSSGLYAAIWIREKFEEKTKLREFTLQCCFPEDAATSFKWITMFLCKYVKTCCPRFQIVIKPILSFVTIAITWRDAAFCKPEAAIAPGHELFVVVRMRSCGALREGQRPIFYLDISKQYFHLVGCHSESVSKRLISFNMFLVFLVCFLSVLVFFKNDECRTNDVSIKIPFISRLIGSNRWSSLQAVEQEYLTVFVDRKSTL</sequence>
<accession>T1IPK3</accession>
<keyword evidence="3" id="KW-1185">Reference proteome</keyword>
<keyword evidence="1" id="KW-1133">Transmembrane helix</keyword>
<feature type="transmembrane region" description="Helical" evidence="1">
    <location>
        <begin position="198"/>
        <end position="218"/>
    </location>
</feature>
<organism evidence="2 3">
    <name type="scientific">Strigamia maritima</name>
    <name type="common">European centipede</name>
    <name type="synonym">Geophilus maritimus</name>
    <dbReference type="NCBI Taxonomy" id="126957"/>
    <lineage>
        <taxon>Eukaryota</taxon>
        <taxon>Metazoa</taxon>
        <taxon>Ecdysozoa</taxon>
        <taxon>Arthropoda</taxon>
        <taxon>Myriapoda</taxon>
        <taxon>Chilopoda</taxon>
        <taxon>Pleurostigmophora</taxon>
        <taxon>Geophilomorpha</taxon>
        <taxon>Linotaeniidae</taxon>
        <taxon>Strigamia</taxon>
    </lineage>
</organism>
<dbReference type="Proteomes" id="UP000014500">
    <property type="component" value="Unassembled WGS sequence"/>
</dbReference>
<keyword evidence="1" id="KW-0472">Membrane</keyword>
<reference evidence="2" key="2">
    <citation type="submission" date="2015-02" db="UniProtKB">
        <authorList>
            <consortium name="EnsemblMetazoa"/>
        </authorList>
    </citation>
    <scope>IDENTIFICATION</scope>
</reference>
<dbReference type="EMBL" id="JH431263">
    <property type="status" value="NOT_ANNOTATED_CDS"/>
    <property type="molecule type" value="Genomic_DNA"/>
</dbReference>
<name>T1IPK3_STRMM</name>
<protein>
    <submittedName>
        <fullName evidence="2">Uncharacterized protein</fullName>
    </submittedName>
</protein>
<evidence type="ECO:0000313" key="3">
    <source>
        <dbReference type="Proteomes" id="UP000014500"/>
    </source>
</evidence>
<evidence type="ECO:0000313" key="2">
    <source>
        <dbReference type="EnsemblMetazoa" id="SMAR002955-PA"/>
    </source>
</evidence>
<evidence type="ECO:0000256" key="1">
    <source>
        <dbReference type="SAM" id="Phobius"/>
    </source>
</evidence>
<proteinExistence type="predicted"/>
<keyword evidence="1" id="KW-0812">Transmembrane</keyword>
<dbReference type="HOGENOM" id="CLU_1050955_0_0_1"/>
<reference evidence="3" key="1">
    <citation type="submission" date="2011-05" db="EMBL/GenBank/DDBJ databases">
        <authorList>
            <person name="Richards S.R."/>
            <person name="Qu J."/>
            <person name="Jiang H."/>
            <person name="Jhangiani S.N."/>
            <person name="Agravi P."/>
            <person name="Goodspeed R."/>
            <person name="Gross S."/>
            <person name="Mandapat C."/>
            <person name="Jackson L."/>
            <person name="Mathew T."/>
            <person name="Pu L."/>
            <person name="Thornton R."/>
            <person name="Saada N."/>
            <person name="Wilczek-Boney K.B."/>
            <person name="Lee S."/>
            <person name="Kovar C."/>
            <person name="Wu Y."/>
            <person name="Scherer S.E."/>
            <person name="Worley K.C."/>
            <person name="Muzny D.M."/>
            <person name="Gibbs R."/>
        </authorList>
    </citation>
    <scope>NUCLEOTIDE SEQUENCE</scope>
    <source>
        <strain evidence="3">Brora</strain>
    </source>
</reference>
<dbReference type="AlphaFoldDB" id="T1IPK3"/>
<dbReference type="EnsemblMetazoa" id="SMAR002955-RA">
    <property type="protein sequence ID" value="SMAR002955-PA"/>
    <property type="gene ID" value="SMAR002955"/>
</dbReference>